<dbReference type="SUPFAM" id="SSF81383">
    <property type="entry name" value="F-box domain"/>
    <property type="match status" value="1"/>
</dbReference>
<dbReference type="InterPro" id="IPR017451">
    <property type="entry name" value="F-box-assoc_interact_dom"/>
</dbReference>
<gene>
    <name evidence="2" type="ORF">MIMGU_mgv1a019147mg</name>
</gene>
<keyword evidence="3" id="KW-1185">Reference proteome</keyword>
<dbReference type="KEGG" id="egt:105954396"/>
<dbReference type="STRING" id="4155.A0A022RK90"/>
<dbReference type="AlphaFoldDB" id="A0A022RK90"/>
<dbReference type="PANTHER" id="PTHR31672:SF13">
    <property type="entry name" value="F-BOX PROTEIN CPR30-LIKE"/>
    <property type="match status" value="1"/>
</dbReference>
<proteinExistence type="predicted"/>
<dbReference type="Pfam" id="PF00646">
    <property type="entry name" value="F-box"/>
    <property type="match status" value="1"/>
</dbReference>
<evidence type="ECO:0000313" key="3">
    <source>
        <dbReference type="Proteomes" id="UP000030748"/>
    </source>
</evidence>
<dbReference type="Pfam" id="PF07734">
    <property type="entry name" value="FBA_1"/>
    <property type="match status" value="1"/>
</dbReference>
<protein>
    <recommendedName>
        <fullName evidence="1">F-box domain-containing protein</fullName>
    </recommendedName>
</protein>
<dbReference type="NCBIfam" id="TIGR01640">
    <property type="entry name" value="F_box_assoc_1"/>
    <property type="match status" value="1"/>
</dbReference>
<dbReference type="EMBL" id="KI630394">
    <property type="protein sequence ID" value="EYU40596.1"/>
    <property type="molecule type" value="Genomic_DNA"/>
</dbReference>
<feature type="domain" description="F-box" evidence="1">
    <location>
        <begin position="2"/>
        <end position="48"/>
    </location>
</feature>
<dbReference type="PhylomeDB" id="A0A022RK90"/>
<dbReference type="Gene3D" id="1.20.1280.50">
    <property type="match status" value="1"/>
</dbReference>
<organism evidence="2 3">
    <name type="scientific">Erythranthe guttata</name>
    <name type="common">Yellow monkey flower</name>
    <name type="synonym">Mimulus guttatus</name>
    <dbReference type="NCBI Taxonomy" id="4155"/>
    <lineage>
        <taxon>Eukaryota</taxon>
        <taxon>Viridiplantae</taxon>
        <taxon>Streptophyta</taxon>
        <taxon>Embryophyta</taxon>
        <taxon>Tracheophyta</taxon>
        <taxon>Spermatophyta</taxon>
        <taxon>Magnoliopsida</taxon>
        <taxon>eudicotyledons</taxon>
        <taxon>Gunneridae</taxon>
        <taxon>Pentapetalae</taxon>
        <taxon>asterids</taxon>
        <taxon>lamiids</taxon>
        <taxon>Lamiales</taxon>
        <taxon>Phrymaceae</taxon>
        <taxon>Erythranthe</taxon>
    </lineage>
</organism>
<reference evidence="2 3" key="1">
    <citation type="journal article" date="2013" name="Proc. Natl. Acad. Sci. U.S.A.">
        <title>Fine-scale variation in meiotic recombination in Mimulus inferred from population shotgun sequencing.</title>
        <authorList>
            <person name="Hellsten U."/>
            <person name="Wright K.M."/>
            <person name="Jenkins J."/>
            <person name="Shu S."/>
            <person name="Yuan Y."/>
            <person name="Wessler S.R."/>
            <person name="Schmutz J."/>
            <person name="Willis J.H."/>
            <person name="Rokhsar D.S."/>
        </authorList>
    </citation>
    <scope>NUCLEOTIDE SEQUENCE [LARGE SCALE GENOMIC DNA]</scope>
    <source>
        <strain evidence="3">cv. DUN x IM62</strain>
    </source>
</reference>
<evidence type="ECO:0000313" key="2">
    <source>
        <dbReference type="EMBL" id="EYU40596.1"/>
    </source>
</evidence>
<dbReference type="PANTHER" id="PTHR31672">
    <property type="entry name" value="BNACNNG10540D PROTEIN"/>
    <property type="match status" value="1"/>
</dbReference>
<sequence length="362" mass="42168">MADSTSYLPPEIIENILLRLPAKSLLRFKAVSKSWNTVIADPVFVQNHIRQSKHSNSDNLFLCPNTYPIPVVKLGDKKIQTLQRIESRYARWPELCFCDGVILLTDTTYMRFALWNPSTRTSKNLWHKYSCPDAAFGLCRDPATDDFKVVIADLDYYSVYSCWNKSWIMLKKKYDTKYTGLGVKIGNNNMGVCVDGASYWLWSNDNATQIELVYFDPRDDEFKNLHMPENIADANQKFTYAVELKGCLCVYYNGMDESRIQIWTKEKGIDGHSWKVLITVENVGMSIWAFQPLCFVGDKIVVWKRGLLRRVLLVYIPSEKRFEEFEKNTVGIFDYPIPYIDSIFFPTEKPRPKTKRERKFLQ</sequence>
<accession>A0A022RK90</accession>
<dbReference type="OrthoDB" id="913616at2759"/>
<dbReference type="InterPro" id="IPR001810">
    <property type="entry name" value="F-box_dom"/>
</dbReference>
<name>A0A022RK90_ERYGU</name>
<dbReference type="InterPro" id="IPR006527">
    <property type="entry name" value="F-box-assoc_dom_typ1"/>
</dbReference>
<dbReference type="SMART" id="SM00256">
    <property type="entry name" value="FBOX"/>
    <property type="match status" value="1"/>
</dbReference>
<dbReference type="InterPro" id="IPR036047">
    <property type="entry name" value="F-box-like_dom_sf"/>
</dbReference>
<dbReference type="OMA" id="TRWIEPN"/>
<evidence type="ECO:0000259" key="1">
    <source>
        <dbReference type="PROSITE" id="PS50181"/>
    </source>
</evidence>
<dbReference type="Proteomes" id="UP000030748">
    <property type="component" value="Unassembled WGS sequence"/>
</dbReference>
<dbReference type="InterPro" id="IPR050796">
    <property type="entry name" value="SCF_F-box_component"/>
</dbReference>
<dbReference type="PROSITE" id="PS50181">
    <property type="entry name" value="FBOX"/>
    <property type="match status" value="1"/>
</dbReference>
<dbReference type="CDD" id="cd22157">
    <property type="entry name" value="F-box_AtFBW1-like"/>
    <property type="match status" value="1"/>
</dbReference>